<dbReference type="InterPro" id="IPR013785">
    <property type="entry name" value="Aldolase_TIM"/>
</dbReference>
<dbReference type="InterPro" id="IPR050139">
    <property type="entry name" value="GMP_reductase"/>
</dbReference>
<keyword evidence="3" id="KW-1185">Reference proteome</keyword>
<dbReference type="Proteomes" id="UP000291020">
    <property type="component" value="Unassembled WGS sequence"/>
</dbReference>
<dbReference type="PANTHER" id="PTHR43170:SF3">
    <property type="entry name" value="GMP REDUCTASE 1"/>
    <property type="match status" value="1"/>
</dbReference>
<keyword evidence="1" id="KW-0560">Oxidoreductase</keyword>
<evidence type="ECO:0000313" key="3">
    <source>
        <dbReference type="Proteomes" id="UP000291020"/>
    </source>
</evidence>
<evidence type="ECO:0000256" key="1">
    <source>
        <dbReference type="ARBA" id="ARBA00023002"/>
    </source>
</evidence>
<reference evidence="2" key="2">
    <citation type="submission" date="2025-08" db="UniProtKB">
        <authorList>
            <consortium name="Ensembl"/>
        </authorList>
    </citation>
    <scope>IDENTIFICATION</scope>
</reference>
<dbReference type="Ensembl" id="ENSGAGT00000008962.1">
    <property type="protein sequence ID" value="ENSGAGP00000007773.1"/>
    <property type="gene ID" value="ENSGAGG00000006197.1"/>
</dbReference>
<dbReference type="PANTHER" id="PTHR43170">
    <property type="entry name" value="GMP REDUCTASE"/>
    <property type="match status" value="1"/>
</dbReference>
<evidence type="ECO:0008006" key="4">
    <source>
        <dbReference type="Google" id="ProtNLM"/>
    </source>
</evidence>
<accession>A0A452GZR5</accession>
<evidence type="ECO:0000313" key="2">
    <source>
        <dbReference type="Ensembl" id="ENSGAGP00000007773.1"/>
    </source>
</evidence>
<reference evidence="2" key="3">
    <citation type="submission" date="2025-09" db="UniProtKB">
        <authorList>
            <consortium name="Ensembl"/>
        </authorList>
    </citation>
    <scope>IDENTIFICATION</scope>
</reference>
<name>A0A452GZR5_9SAUR</name>
<dbReference type="GO" id="GO:0016491">
    <property type="term" value="F:oxidoreductase activity"/>
    <property type="evidence" value="ECO:0007669"/>
    <property type="project" value="UniProtKB-KW"/>
</dbReference>
<dbReference type="AlphaFoldDB" id="A0A452GZR5"/>
<proteinExistence type="predicted"/>
<protein>
    <recommendedName>
        <fullName evidence="4">IMP dehydrogenase/GMP reductase domain-containing protein</fullName>
    </recommendedName>
</protein>
<dbReference type="SUPFAM" id="SSF51412">
    <property type="entry name" value="Inosine monophosphate dehydrogenase (IMPDH)"/>
    <property type="match status" value="1"/>
</dbReference>
<reference evidence="3" key="1">
    <citation type="journal article" date="2017" name="PLoS ONE">
        <title>The Agassiz's desert tortoise genome provides a resource for the conservation of a threatened species.</title>
        <authorList>
            <person name="Tollis M."/>
            <person name="DeNardo D.F."/>
            <person name="Cornelius J.A."/>
            <person name="Dolby G.A."/>
            <person name="Edwards T."/>
            <person name="Henen B.T."/>
            <person name="Karl A.E."/>
            <person name="Murphy R.W."/>
            <person name="Kusumi K."/>
        </authorList>
    </citation>
    <scope>NUCLEOTIDE SEQUENCE [LARGE SCALE GENOMIC DNA]</scope>
</reference>
<organism evidence="2 3">
    <name type="scientific">Gopherus agassizii</name>
    <name type="common">Agassiz's desert tortoise</name>
    <dbReference type="NCBI Taxonomy" id="38772"/>
    <lineage>
        <taxon>Eukaryota</taxon>
        <taxon>Metazoa</taxon>
        <taxon>Chordata</taxon>
        <taxon>Craniata</taxon>
        <taxon>Vertebrata</taxon>
        <taxon>Euteleostomi</taxon>
        <taxon>Archelosauria</taxon>
        <taxon>Testudinata</taxon>
        <taxon>Testudines</taxon>
        <taxon>Cryptodira</taxon>
        <taxon>Durocryptodira</taxon>
        <taxon>Testudinoidea</taxon>
        <taxon>Testudinidae</taxon>
        <taxon>Gopherus</taxon>
    </lineage>
</organism>
<sequence length="119" mass="13323">MEIAKVAPGDSPMLRWLGKPMPHVEADLKLDFHDVLLRPKRSSLKSRAEVDLIRTFTFRNSKQTYTGIPIMVANMDTVGTFEMAKCLGSLHCCCLCWILFSGPSILKVANPVSFKKTSH</sequence>
<dbReference type="Gene3D" id="3.20.20.70">
    <property type="entry name" value="Aldolase class I"/>
    <property type="match status" value="1"/>
</dbReference>